<evidence type="ECO:0000313" key="1">
    <source>
        <dbReference type="EMBL" id="MBS4196149.1"/>
    </source>
</evidence>
<keyword evidence="2" id="KW-1185">Reference proteome</keyword>
<dbReference type="RefSeq" id="WP_213125305.1">
    <property type="nucleotide sequence ID" value="NZ_JAGYPG010000002.1"/>
</dbReference>
<comment type="caution">
    <text evidence="1">The sequence shown here is derived from an EMBL/GenBank/DDBJ whole genome shotgun (WGS) entry which is preliminary data.</text>
</comment>
<proteinExistence type="predicted"/>
<name>A0A942TGX3_9BACI</name>
<dbReference type="Gene3D" id="2.60.120.1140">
    <property type="entry name" value="Protein of unknown function DUF192"/>
    <property type="match status" value="1"/>
</dbReference>
<dbReference type="Proteomes" id="UP000681414">
    <property type="component" value="Unassembled WGS sequence"/>
</dbReference>
<dbReference type="Pfam" id="PF02643">
    <property type="entry name" value="DUF192"/>
    <property type="match status" value="1"/>
</dbReference>
<dbReference type="EMBL" id="JAGYPG010000002">
    <property type="protein sequence ID" value="MBS4196149.1"/>
    <property type="molecule type" value="Genomic_DNA"/>
</dbReference>
<dbReference type="InterPro" id="IPR038695">
    <property type="entry name" value="Saro_0823-like_sf"/>
</dbReference>
<dbReference type="PANTHER" id="PTHR37953:SF1">
    <property type="entry name" value="UPF0127 PROTEIN MJ1496"/>
    <property type="match status" value="1"/>
</dbReference>
<dbReference type="AlphaFoldDB" id="A0A942TGX3"/>
<evidence type="ECO:0000313" key="2">
    <source>
        <dbReference type="Proteomes" id="UP000681414"/>
    </source>
</evidence>
<gene>
    <name evidence="1" type="ORF">KHA97_13865</name>
</gene>
<protein>
    <submittedName>
        <fullName evidence="1">DUF192 domain-containing protein</fullName>
    </submittedName>
</protein>
<dbReference type="InterPro" id="IPR003795">
    <property type="entry name" value="DUF192"/>
</dbReference>
<organism evidence="1 2">
    <name type="scientific">Lederbergia citri</name>
    <dbReference type="NCBI Taxonomy" id="2833580"/>
    <lineage>
        <taxon>Bacteria</taxon>
        <taxon>Bacillati</taxon>
        <taxon>Bacillota</taxon>
        <taxon>Bacilli</taxon>
        <taxon>Bacillales</taxon>
        <taxon>Bacillaceae</taxon>
        <taxon>Lederbergia</taxon>
    </lineage>
</organism>
<sequence>MLGKEVHLPLTIHRADTSWKRLKGLLFYKEPIKEEGLLITPCNSIHMFFMRFSIDVVFLDQANKVVKVVSSLQPWKMIPPVRNAYTTLELPTGTIVKQHISVGDTISL</sequence>
<accession>A0A942TGX3</accession>
<reference evidence="1 2" key="1">
    <citation type="submission" date="2021-05" db="EMBL/GenBank/DDBJ databases">
        <title>Novel Bacillus species.</title>
        <authorList>
            <person name="Liu G."/>
        </authorList>
    </citation>
    <scope>NUCLEOTIDE SEQUENCE [LARGE SCALE GENOMIC DNA]</scope>
    <source>
        <strain evidence="2">FJAT-49780</strain>
    </source>
</reference>
<dbReference type="PANTHER" id="PTHR37953">
    <property type="entry name" value="UPF0127 PROTEIN MJ1496"/>
    <property type="match status" value="1"/>
</dbReference>